<dbReference type="InterPro" id="IPR005844">
    <property type="entry name" value="A-D-PHexomutase_a/b/a-I"/>
</dbReference>
<dbReference type="InterPro" id="IPR005846">
    <property type="entry name" value="A-D-PHexomutase_a/b/a-III"/>
</dbReference>
<evidence type="ECO:0000313" key="13">
    <source>
        <dbReference type="EMBL" id="POW09085.1"/>
    </source>
</evidence>
<dbReference type="CDD" id="cd05799">
    <property type="entry name" value="PGM2"/>
    <property type="match status" value="1"/>
</dbReference>
<proteinExistence type="inferred from homology"/>
<name>A0A2S4VHY5_9BASI</name>
<dbReference type="GO" id="GO:0006006">
    <property type="term" value="P:glucose metabolic process"/>
    <property type="evidence" value="ECO:0007669"/>
    <property type="project" value="UniProtKB-KW"/>
</dbReference>
<dbReference type="PROSITE" id="PS00710">
    <property type="entry name" value="PGM_PMM"/>
    <property type="match status" value="1"/>
</dbReference>
<evidence type="ECO:0000313" key="14">
    <source>
        <dbReference type="Proteomes" id="UP000238274"/>
    </source>
</evidence>
<keyword evidence="9" id="KW-0413">Isomerase</keyword>
<reference evidence="14" key="3">
    <citation type="journal article" date="2018" name="Mol. Plant Microbe Interact.">
        <title>Genome sequence resources for the wheat stripe rust pathogen (Puccinia striiformis f. sp. tritici) and the barley stripe rust pathogen (Puccinia striiformis f. sp. hordei).</title>
        <authorList>
            <person name="Xia C."/>
            <person name="Wang M."/>
            <person name="Yin C."/>
            <person name="Cornejo O.E."/>
            <person name="Hulbert S.H."/>
            <person name="Chen X."/>
        </authorList>
    </citation>
    <scope>NUCLEOTIDE SEQUENCE [LARGE SCALE GENOMIC DNA]</scope>
    <source>
        <strain evidence="14">93TX-2</strain>
    </source>
</reference>
<evidence type="ECO:0000256" key="10">
    <source>
        <dbReference type="ARBA" id="ARBA00023277"/>
    </source>
</evidence>
<evidence type="ECO:0000256" key="4">
    <source>
        <dbReference type="ARBA" id="ARBA00022490"/>
    </source>
</evidence>
<gene>
    <name evidence="13" type="ORF">PSHT_09298</name>
</gene>
<feature type="domain" description="Alpha-D-phosphohexomutase alpha/beta/alpha" evidence="12">
    <location>
        <begin position="368"/>
        <end position="481"/>
    </location>
</feature>
<dbReference type="OrthoDB" id="8300170at2759"/>
<evidence type="ECO:0000256" key="2">
    <source>
        <dbReference type="ARBA" id="ARBA00004496"/>
    </source>
</evidence>
<evidence type="ECO:0000259" key="12">
    <source>
        <dbReference type="Pfam" id="PF02880"/>
    </source>
</evidence>
<dbReference type="AlphaFoldDB" id="A0A2S4VHY5"/>
<evidence type="ECO:0000259" key="11">
    <source>
        <dbReference type="Pfam" id="PF02878"/>
    </source>
</evidence>
<dbReference type="VEuPathDB" id="FungiDB:PSHT_09298"/>
<sequence>MIRTPPKNKDQKNTQVDVMASARSFRVSQSALSSFFRPRPHVLIIEPGSLSASRNPTTRKEIEQLHQDKNYDALADRLCQRIKFGTAVSKTHHTRLRAHMSAGFSRMNDVTVIQASQGLATYLIKDIPKATQQGIVVGHDHRHNSERFARLAVTAFLRKGFKCYLLDGPVATPMVPFGVKYVGAAAGVMVTASHNPAADNGYKLYYSNAVQIISPHDKGIAASIEQNLDIDEEAWSTEPTPGVSEELMIHRTKEIQDAYFNAIAGLVKHSRLENSKTALKFVYTPMHGFPNPEEKGALDMAMSLGKEILEKDHDQKVMIIANDPDADRSKWTTFSGDQIGAVFACWTLENYKKSGNVSGKVLRLLLSLINFYLCSAMDPDIAMLSSTVSSHLVAQIARQEGFKFRETLTGFKNLGNAALNLEKEGYKVLFAYEEALGYMFQTGIFDKDGIAATIVWAELATELAGRGSSVADYLETIYQKYGYFATNNSYFVCKDPCAVKTKFQGLRYGEQSAGEIVEQDSRSLMLGQLRFPRTLAGYPITRIRDLTIAYDDSYPPQCVPDLPSSSDEMITFYFGGHGGEVIATLRTSGTESWKLKYYVEGSAQDQVTAQNKVDQIVEAIGEEWGFSNL</sequence>
<keyword evidence="7" id="KW-0479">Metal-binding</keyword>
<accession>A0A2S4VHY5</accession>
<evidence type="ECO:0000256" key="1">
    <source>
        <dbReference type="ARBA" id="ARBA00001946"/>
    </source>
</evidence>
<comment type="cofactor">
    <cofactor evidence="1">
        <name>Mg(2+)</name>
        <dbReference type="ChEBI" id="CHEBI:18420"/>
    </cofactor>
</comment>
<dbReference type="GO" id="GO:0008973">
    <property type="term" value="F:phosphopentomutase activity"/>
    <property type="evidence" value="ECO:0007669"/>
    <property type="project" value="TreeGrafter"/>
</dbReference>
<evidence type="ECO:0000256" key="8">
    <source>
        <dbReference type="ARBA" id="ARBA00022842"/>
    </source>
</evidence>
<dbReference type="EMBL" id="PKSM01000131">
    <property type="protein sequence ID" value="POW09085.1"/>
    <property type="molecule type" value="Genomic_DNA"/>
</dbReference>
<comment type="similarity">
    <text evidence="3">Belongs to the phosphohexose mutase family.</text>
</comment>
<dbReference type="Gene3D" id="3.40.120.10">
    <property type="entry name" value="Alpha-D-Glucose-1,6-Bisphosphate, subunit A, domain 3"/>
    <property type="match status" value="2"/>
</dbReference>
<feature type="domain" description="Alpha-D-phosphohexomutase alpha/beta/alpha" evidence="11">
    <location>
        <begin position="98"/>
        <end position="227"/>
    </location>
</feature>
<dbReference type="GO" id="GO:0005634">
    <property type="term" value="C:nucleus"/>
    <property type="evidence" value="ECO:0007669"/>
    <property type="project" value="TreeGrafter"/>
</dbReference>
<comment type="subcellular location">
    <subcellularLocation>
        <location evidence="2">Cytoplasm</location>
    </subcellularLocation>
</comment>
<evidence type="ECO:0000256" key="9">
    <source>
        <dbReference type="ARBA" id="ARBA00023235"/>
    </source>
</evidence>
<evidence type="ECO:0000256" key="7">
    <source>
        <dbReference type="ARBA" id="ARBA00022723"/>
    </source>
</evidence>
<evidence type="ECO:0000256" key="6">
    <source>
        <dbReference type="ARBA" id="ARBA00022553"/>
    </source>
</evidence>
<keyword evidence="14" id="KW-1185">Reference proteome</keyword>
<dbReference type="PANTHER" id="PTHR45745:SF1">
    <property type="entry name" value="PHOSPHOGLUCOMUTASE 2B-RELATED"/>
    <property type="match status" value="1"/>
</dbReference>
<dbReference type="FunFam" id="3.40.120.10:FF:000035">
    <property type="entry name" value="Pgm3p"/>
    <property type="match status" value="1"/>
</dbReference>
<dbReference type="SUPFAM" id="SSF53738">
    <property type="entry name" value="Phosphoglucomutase, first 3 domains"/>
    <property type="match status" value="2"/>
</dbReference>
<reference evidence="13 14" key="1">
    <citation type="submission" date="2017-12" db="EMBL/GenBank/DDBJ databases">
        <title>Gene loss provides genomic basis for host adaptation in cereal stripe rust fungi.</title>
        <authorList>
            <person name="Xia C."/>
        </authorList>
    </citation>
    <scope>NUCLEOTIDE SEQUENCE [LARGE SCALE GENOMIC DNA]</scope>
    <source>
        <strain evidence="13 14">93TX-2</strain>
    </source>
</reference>
<dbReference type="GO" id="GO:0005737">
    <property type="term" value="C:cytoplasm"/>
    <property type="evidence" value="ECO:0007669"/>
    <property type="project" value="UniProtKB-SubCell"/>
</dbReference>
<keyword evidence="10" id="KW-0119">Carbohydrate metabolism</keyword>
<dbReference type="InterPro" id="IPR016066">
    <property type="entry name" value="A-D-PHexomutase_CS"/>
</dbReference>
<keyword evidence="4" id="KW-0963">Cytoplasm</keyword>
<keyword evidence="6" id="KW-0597">Phosphoprotein</keyword>
<dbReference type="InterPro" id="IPR016055">
    <property type="entry name" value="A-D-PHexomutase_a/b/a-I/II/III"/>
</dbReference>
<reference evidence="14" key="2">
    <citation type="journal article" date="2018" name="BMC Genomics">
        <title>Genomic insights into host adaptation between the wheat stripe rust pathogen (Puccinia striiformis f. sp. tritici) and the barley stripe rust pathogen (Puccinia striiformis f. sp. hordei).</title>
        <authorList>
            <person name="Xia C."/>
            <person name="Wang M."/>
            <person name="Yin C."/>
            <person name="Cornejo O.E."/>
            <person name="Hulbert S.H."/>
            <person name="Chen X."/>
        </authorList>
    </citation>
    <scope>NUCLEOTIDE SEQUENCE [LARGE SCALE GENOMIC DNA]</scope>
    <source>
        <strain evidence="14">93TX-2</strain>
    </source>
</reference>
<evidence type="ECO:0000256" key="5">
    <source>
        <dbReference type="ARBA" id="ARBA00022526"/>
    </source>
</evidence>
<protein>
    <recommendedName>
        <fullName evidence="15">Phosphoglucomutase</fullName>
    </recommendedName>
</protein>
<dbReference type="VEuPathDB" id="FungiDB:PSTT_01187"/>
<dbReference type="Pfam" id="PF02880">
    <property type="entry name" value="PGM_PMM_III"/>
    <property type="match status" value="1"/>
</dbReference>
<keyword evidence="5" id="KW-0313">Glucose metabolism</keyword>
<dbReference type="Proteomes" id="UP000238274">
    <property type="component" value="Unassembled WGS sequence"/>
</dbReference>
<evidence type="ECO:0000256" key="3">
    <source>
        <dbReference type="ARBA" id="ARBA00010231"/>
    </source>
</evidence>
<comment type="caution">
    <text evidence="13">The sequence shown here is derived from an EMBL/GenBank/DDBJ whole genome shotgun (WGS) entry which is preliminary data.</text>
</comment>
<organism evidence="13 14">
    <name type="scientific">Puccinia striiformis</name>
    <dbReference type="NCBI Taxonomy" id="27350"/>
    <lineage>
        <taxon>Eukaryota</taxon>
        <taxon>Fungi</taxon>
        <taxon>Dikarya</taxon>
        <taxon>Basidiomycota</taxon>
        <taxon>Pucciniomycotina</taxon>
        <taxon>Pucciniomycetes</taxon>
        <taxon>Pucciniales</taxon>
        <taxon>Pucciniaceae</taxon>
        <taxon>Puccinia</taxon>
    </lineage>
</organism>
<dbReference type="Pfam" id="PF02878">
    <property type="entry name" value="PGM_PMM_I"/>
    <property type="match status" value="1"/>
</dbReference>
<dbReference type="GO" id="GO:0000287">
    <property type="term" value="F:magnesium ion binding"/>
    <property type="evidence" value="ECO:0007669"/>
    <property type="project" value="InterPro"/>
</dbReference>
<dbReference type="PANTHER" id="PTHR45745">
    <property type="entry name" value="PHOSPHOMANNOMUTASE 45A"/>
    <property type="match status" value="1"/>
</dbReference>
<evidence type="ECO:0008006" key="15">
    <source>
        <dbReference type="Google" id="ProtNLM"/>
    </source>
</evidence>
<dbReference type="GO" id="GO:0006166">
    <property type="term" value="P:purine ribonucleoside salvage"/>
    <property type="evidence" value="ECO:0007669"/>
    <property type="project" value="TreeGrafter"/>
</dbReference>
<keyword evidence="8" id="KW-0460">Magnesium</keyword>